<dbReference type="Proteomes" id="UP000564629">
    <property type="component" value="Unassembled WGS sequence"/>
</dbReference>
<reference evidence="3 5" key="1">
    <citation type="submission" date="2019-07" db="EMBL/GenBank/DDBJ databases">
        <title>Whole genome shotgun sequence of Cellulomonas hominis NBRC 16055.</title>
        <authorList>
            <person name="Hosoyama A."/>
            <person name="Uohara A."/>
            <person name="Ohji S."/>
            <person name="Ichikawa N."/>
        </authorList>
    </citation>
    <scope>NUCLEOTIDE SEQUENCE [LARGE SCALE GENOMIC DNA]</scope>
    <source>
        <strain evidence="3 5">NBRC 16055</strain>
    </source>
</reference>
<evidence type="ECO:0000313" key="5">
    <source>
        <dbReference type="Proteomes" id="UP000321723"/>
    </source>
</evidence>
<evidence type="ECO:0000313" key="3">
    <source>
        <dbReference type="EMBL" id="GEL48265.1"/>
    </source>
</evidence>
<feature type="region of interest" description="Disordered" evidence="2">
    <location>
        <begin position="266"/>
        <end position="291"/>
    </location>
</feature>
<dbReference type="RefSeq" id="WP_146840145.1">
    <property type="nucleotide sequence ID" value="NZ_BJVQ01000070.1"/>
</dbReference>
<feature type="region of interest" description="Disordered" evidence="2">
    <location>
        <begin position="118"/>
        <end position="137"/>
    </location>
</feature>
<feature type="compositionally biased region" description="Low complexity" evidence="2">
    <location>
        <begin position="126"/>
        <end position="137"/>
    </location>
</feature>
<dbReference type="Proteomes" id="UP000321723">
    <property type="component" value="Unassembled WGS sequence"/>
</dbReference>
<proteinExistence type="predicted"/>
<evidence type="ECO:0000313" key="4">
    <source>
        <dbReference type="EMBL" id="MBB5475428.1"/>
    </source>
</evidence>
<evidence type="ECO:0000256" key="1">
    <source>
        <dbReference type="SAM" id="Coils"/>
    </source>
</evidence>
<evidence type="ECO:0000256" key="2">
    <source>
        <dbReference type="SAM" id="MobiDB-lite"/>
    </source>
</evidence>
<dbReference type="PANTHER" id="PTHR34547">
    <property type="entry name" value="YACP-LIKE NYN DOMAIN PROTEIN"/>
    <property type="match status" value="1"/>
</dbReference>
<dbReference type="EMBL" id="BJVQ01000070">
    <property type="protein sequence ID" value="GEL48265.1"/>
    <property type="molecule type" value="Genomic_DNA"/>
</dbReference>
<gene>
    <name evidence="3" type="ORF">CHO01_33810</name>
    <name evidence="4" type="ORF">HNR08_004164</name>
</gene>
<dbReference type="AlphaFoldDB" id="A0A511FG92"/>
<dbReference type="Pfam" id="PF05991">
    <property type="entry name" value="NYN_YacP"/>
    <property type="match status" value="1"/>
</dbReference>
<name>A0A511FG92_9CELL</name>
<dbReference type="EMBL" id="JACHDN010000001">
    <property type="protein sequence ID" value="MBB5475428.1"/>
    <property type="molecule type" value="Genomic_DNA"/>
</dbReference>
<dbReference type="PANTHER" id="PTHR34547:SF1">
    <property type="entry name" value="YACP-LIKE NYN DOMAIN PROTEIN"/>
    <property type="match status" value="1"/>
</dbReference>
<keyword evidence="1" id="KW-0175">Coiled coil</keyword>
<evidence type="ECO:0000313" key="6">
    <source>
        <dbReference type="Proteomes" id="UP000564629"/>
    </source>
</evidence>
<reference evidence="4 6" key="2">
    <citation type="submission" date="2020-08" db="EMBL/GenBank/DDBJ databases">
        <title>Sequencing the genomes of 1000 actinobacteria strains.</title>
        <authorList>
            <person name="Klenk H.-P."/>
        </authorList>
    </citation>
    <scope>NUCLEOTIDE SEQUENCE [LARGE SCALE GENOMIC DNA]</scope>
    <source>
        <strain evidence="4 6">DSM 9581</strain>
    </source>
</reference>
<feature type="compositionally biased region" description="Low complexity" evidence="2">
    <location>
        <begin position="282"/>
        <end position="291"/>
    </location>
</feature>
<protein>
    <submittedName>
        <fullName evidence="4">Putative RNA-binding protein with PIN domain</fullName>
    </submittedName>
</protein>
<dbReference type="InterPro" id="IPR010298">
    <property type="entry name" value="YacP-like"/>
</dbReference>
<keyword evidence="5" id="KW-1185">Reference proteome</keyword>
<accession>A0A511FG92</accession>
<feature type="coiled-coil region" evidence="1">
    <location>
        <begin position="141"/>
        <end position="189"/>
    </location>
</feature>
<dbReference type="OrthoDB" id="5145920at2"/>
<sequence>MSAPVPAATRAAVVRLAAEVLGALDPAAVPAPLAAVRRFAPRRRAEAGAGPLWAAVEGDDAFRARVARAWSQAHPEGAAEVLAGGTGDAAATGERPDLAAGLVLLRPDGWQDRLAALAPAPEPDAGPEAPAAPAEDPAAGLHRLAARLAAESERADAAEAEAAALRKELRRLRSDADRARAEARRAAEHAAEVAAAAERVHAETARVRAAADEDRRRADDLARTARQDAAVLRELAEVRVRLLLDTLVEAGSALREELALPPAGRMPADLVAPAPGPGAGPRGTSRGRSADDPALLDELLAMPRAHLLVDGYNASKLAWPDQTLAEQRRRLTERLANLAGRTGAEVTCCFDGRDAPPAERAPSAPRGVRVLFSQGEIADDLLRRLVRAEPAGRVVVAVTSDRALGTDLEAAGARVLPSATLIGRLGRV</sequence>
<organism evidence="3 5">
    <name type="scientific">Cellulomonas hominis</name>
    <dbReference type="NCBI Taxonomy" id="156981"/>
    <lineage>
        <taxon>Bacteria</taxon>
        <taxon>Bacillati</taxon>
        <taxon>Actinomycetota</taxon>
        <taxon>Actinomycetes</taxon>
        <taxon>Micrococcales</taxon>
        <taxon>Cellulomonadaceae</taxon>
        <taxon>Cellulomonas</taxon>
    </lineage>
</organism>
<comment type="caution">
    <text evidence="3">The sequence shown here is derived from an EMBL/GenBank/DDBJ whole genome shotgun (WGS) entry which is preliminary data.</text>
</comment>